<dbReference type="PANTHER" id="PTHR35317:SF42">
    <property type="entry name" value="RETROTRANSPOSON GAG DOMAIN-CONTAINING PROTEIN"/>
    <property type="match status" value="1"/>
</dbReference>
<feature type="region of interest" description="Disordered" evidence="1">
    <location>
        <begin position="209"/>
        <end position="263"/>
    </location>
</feature>
<name>A0A803R3K8_CANSA</name>
<dbReference type="Proteomes" id="UP000596661">
    <property type="component" value="Chromosome 6"/>
</dbReference>
<dbReference type="AlphaFoldDB" id="A0A803R3K8"/>
<dbReference type="Pfam" id="PF14223">
    <property type="entry name" value="Retrotran_gag_2"/>
    <property type="match status" value="1"/>
</dbReference>
<dbReference type="OrthoDB" id="1436154at2759"/>
<dbReference type="PANTHER" id="PTHR35317">
    <property type="entry name" value="OS04G0629600 PROTEIN"/>
    <property type="match status" value="1"/>
</dbReference>
<sequence>MAQYDGMSNMGALSVPRNSAMLTLNGTNHKQWVESLMLNLTLMRVDLALRMDAPPKPADDATEKDKKSYEDWEHSNRCCLMLMRYNMDESIRDSIPQTESAKDFLAAIKEKYKKFSKNEKNECLTLFHRTNYADTGDIRAHIDKLMGCYQKLKGMGLDLGEDYMVWFVMETIPSQFDSIRSSYNAQKEQWTIEEMTAILAKEEEDMKKGRARSISMVTNPNNSHKRKFTPNNSSDQRFHKKRATNPKGNGQASSSSTGHKNEFFKGKCNFVNASA</sequence>
<evidence type="ECO:0000313" key="3">
    <source>
        <dbReference type="Proteomes" id="UP000596661"/>
    </source>
</evidence>
<proteinExistence type="predicted"/>
<keyword evidence="3" id="KW-1185">Reference proteome</keyword>
<evidence type="ECO:0000313" key="2">
    <source>
        <dbReference type="EnsemblPlants" id="cds.novel_model_4682_5bd9a17a"/>
    </source>
</evidence>
<organism evidence="2 3">
    <name type="scientific">Cannabis sativa</name>
    <name type="common">Hemp</name>
    <name type="synonym">Marijuana</name>
    <dbReference type="NCBI Taxonomy" id="3483"/>
    <lineage>
        <taxon>Eukaryota</taxon>
        <taxon>Viridiplantae</taxon>
        <taxon>Streptophyta</taxon>
        <taxon>Embryophyta</taxon>
        <taxon>Tracheophyta</taxon>
        <taxon>Spermatophyta</taxon>
        <taxon>Magnoliopsida</taxon>
        <taxon>eudicotyledons</taxon>
        <taxon>Gunneridae</taxon>
        <taxon>Pentapetalae</taxon>
        <taxon>rosids</taxon>
        <taxon>fabids</taxon>
        <taxon>Rosales</taxon>
        <taxon>Cannabaceae</taxon>
        <taxon>Cannabis</taxon>
    </lineage>
</organism>
<protein>
    <submittedName>
        <fullName evidence="2">Uncharacterized protein</fullName>
    </submittedName>
</protein>
<dbReference type="EMBL" id="UZAU01000557">
    <property type="status" value="NOT_ANNOTATED_CDS"/>
    <property type="molecule type" value="Genomic_DNA"/>
</dbReference>
<accession>A0A803R3K8</accession>
<reference evidence="2" key="1">
    <citation type="submission" date="2018-11" db="EMBL/GenBank/DDBJ databases">
        <authorList>
            <person name="Grassa J C."/>
        </authorList>
    </citation>
    <scope>NUCLEOTIDE SEQUENCE [LARGE SCALE GENOMIC DNA]</scope>
</reference>
<dbReference type="OMA" id="VPRNSAM"/>
<dbReference type="Gramene" id="novel_model_4682_5bd9a17a">
    <property type="protein sequence ID" value="cds.novel_model_4682_5bd9a17a"/>
    <property type="gene ID" value="novel_gene_2451_5bd9a17a"/>
</dbReference>
<reference evidence="2" key="2">
    <citation type="submission" date="2021-03" db="UniProtKB">
        <authorList>
            <consortium name="EnsemblPlants"/>
        </authorList>
    </citation>
    <scope>IDENTIFICATION</scope>
</reference>
<dbReference type="EnsemblPlants" id="novel_model_4682_5bd9a17a">
    <property type="protein sequence ID" value="cds.novel_model_4682_5bd9a17a"/>
    <property type="gene ID" value="novel_gene_2451_5bd9a17a"/>
</dbReference>
<evidence type="ECO:0000256" key="1">
    <source>
        <dbReference type="SAM" id="MobiDB-lite"/>
    </source>
</evidence>
<feature type="compositionally biased region" description="Polar residues" evidence="1">
    <location>
        <begin position="246"/>
        <end position="258"/>
    </location>
</feature>